<proteinExistence type="predicted"/>
<feature type="domain" description="GST N-terminal" evidence="1">
    <location>
        <begin position="1"/>
        <end position="71"/>
    </location>
</feature>
<evidence type="ECO:0000259" key="1">
    <source>
        <dbReference type="PROSITE" id="PS50404"/>
    </source>
</evidence>
<sequence length="71" mass="8586">MPAIFGYWNVRGLGHYIRFILEYTGEDYVEKIYGFGPAPEYSKSHWRRKKNRIYRTDSRTKIHSALKMAWK</sequence>
<dbReference type="PROSITE" id="PS50404">
    <property type="entry name" value="GST_NTER"/>
    <property type="match status" value="1"/>
</dbReference>
<dbReference type="GO" id="GO:0016740">
    <property type="term" value="F:transferase activity"/>
    <property type="evidence" value="ECO:0007669"/>
    <property type="project" value="UniProtKB-KW"/>
</dbReference>
<dbReference type="InterPro" id="IPR004045">
    <property type="entry name" value="Glutathione_S-Trfase_N"/>
</dbReference>
<accession>A0A5N5T1E5</accession>
<comment type="caution">
    <text evidence="2">The sequence shown here is derived from an EMBL/GenBank/DDBJ whole genome shotgun (WGS) entry which is preliminary data.</text>
</comment>
<dbReference type="SUPFAM" id="SSF52833">
    <property type="entry name" value="Thioredoxin-like"/>
    <property type="match status" value="1"/>
</dbReference>
<dbReference type="Proteomes" id="UP000326759">
    <property type="component" value="Unassembled WGS sequence"/>
</dbReference>
<organism evidence="2 3">
    <name type="scientific">Armadillidium nasatum</name>
    <dbReference type="NCBI Taxonomy" id="96803"/>
    <lineage>
        <taxon>Eukaryota</taxon>
        <taxon>Metazoa</taxon>
        <taxon>Ecdysozoa</taxon>
        <taxon>Arthropoda</taxon>
        <taxon>Crustacea</taxon>
        <taxon>Multicrustacea</taxon>
        <taxon>Malacostraca</taxon>
        <taxon>Eumalacostraca</taxon>
        <taxon>Peracarida</taxon>
        <taxon>Isopoda</taxon>
        <taxon>Oniscidea</taxon>
        <taxon>Crinocheta</taxon>
        <taxon>Armadillidiidae</taxon>
        <taxon>Armadillidium</taxon>
    </lineage>
</organism>
<keyword evidence="2" id="KW-0808">Transferase</keyword>
<protein>
    <submittedName>
        <fullName evidence="2">Glutathione S-transferase Mu 2</fullName>
    </submittedName>
</protein>
<dbReference type="AlphaFoldDB" id="A0A5N5T1E5"/>
<evidence type="ECO:0000313" key="2">
    <source>
        <dbReference type="EMBL" id="KAB7499809.1"/>
    </source>
</evidence>
<evidence type="ECO:0000313" key="3">
    <source>
        <dbReference type="Proteomes" id="UP000326759"/>
    </source>
</evidence>
<dbReference type="InterPro" id="IPR036249">
    <property type="entry name" value="Thioredoxin-like_sf"/>
</dbReference>
<name>A0A5N5T1E5_9CRUS</name>
<dbReference type="Gene3D" id="3.40.30.10">
    <property type="entry name" value="Glutaredoxin"/>
    <property type="match status" value="1"/>
</dbReference>
<gene>
    <name evidence="2" type="primary">GSTM2_1</name>
    <name evidence="2" type="ORF">Anas_13338</name>
</gene>
<dbReference type="OrthoDB" id="414243at2759"/>
<dbReference type="EMBL" id="SEYY01016529">
    <property type="protein sequence ID" value="KAB7499809.1"/>
    <property type="molecule type" value="Genomic_DNA"/>
</dbReference>
<keyword evidence="3" id="KW-1185">Reference proteome</keyword>
<reference evidence="2 3" key="1">
    <citation type="journal article" date="2019" name="PLoS Biol.">
        <title>Sex chromosomes control vertical transmission of feminizing Wolbachia symbionts in an isopod.</title>
        <authorList>
            <person name="Becking T."/>
            <person name="Chebbi M.A."/>
            <person name="Giraud I."/>
            <person name="Moumen B."/>
            <person name="Laverre T."/>
            <person name="Caubet Y."/>
            <person name="Peccoud J."/>
            <person name="Gilbert C."/>
            <person name="Cordaux R."/>
        </authorList>
    </citation>
    <scope>NUCLEOTIDE SEQUENCE [LARGE SCALE GENOMIC DNA]</scope>
    <source>
        <strain evidence="2">ANa2</strain>
        <tissue evidence="2">Whole body excluding digestive tract and cuticle</tissue>
    </source>
</reference>